<keyword evidence="3" id="KW-1185">Reference proteome</keyword>
<comment type="caution">
    <text evidence="2">The sequence shown here is derived from an EMBL/GenBank/DDBJ whole genome shotgun (WGS) entry which is preliminary data.</text>
</comment>
<sequence>MAKKSRETESHTPAAADQSIQPQWTKPCSCEPTPTLRTCEDTNETPHAKGKTMMHTNHGGIQGAIHPLWWLQHAKEQPSLLFLCQDVPSPMHEPKPCKPKPREPKPHEPKLRKPKPTHKAQTNQRTCKDSNKTPKIGSHTPAAAAMEENGSHTPTVAGSCLKPQPAPTPSQNLKPTTPSTDLG</sequence>
<feature type="compositionally biased region" description="Basic and acidic residues" evidence="1">
    <location>
        <begin position="92"/>
        <end position="111"/>
    </location>
</feature>
<feature type="region of interest" description="Disordered" evidence="1">
    <location>
        <begin position="86"/>
        <end position="183"/>
    </location>
</feature>
<feature type="compositionally biased region" description="Basic and acidic residues" evidence="1">
    <location>
        <begin position="38"/>
        <end position="47"/>
    </location>
</feature>
<dbReference type="AlphaFoldDB" id="A0A9P6B6I7"/>
<proteinExistence type="predicted"/>
<feature type="compositionally biased region" description="Polar residues" evidence="1">
    <location>
        <begin position="169"/>
        <end position="183"/>
    </location>
</feature>
<dbReference type="EMBL" id="MU128925">
    <property type="protein sequence ID" value="KAF9518444.1"/>
    <property type="molecule type" value="Genomic_DNA"/>
</dbReference>
<dbReference type="Proteomes" id="UP000886523">
    <property type="component" value="Unassembled WGS sequence"/>
</dbReference>
<name>A0A9P6B6I7_9AGAM</name>
<evidence type="ECO:0000313" key="3">
    <source>
        <dbReference type="Proteomes" id="UP000886523"/>
    </source>
</evidence>
<evidence type="ECO:0000313" key="2">
    <source>
        <dbReference type="EMBL" id="KAF9518444.1"/>
    </source>
</evidence>
<organism evidence="2 3">
    <name type="scientific">Hydnum rufescens UP504</name>
    <dbReference type="NCBI Taxonomy" id="1448309"/>
    <lineage>
        <taxon>Eukaryota</taxon>
        <taxon>Fungi</taxon>
        <taxon>Dikarya</taxon>
        <taxon>Basidiomycota</taxon>
        <taxon>Agaricomycotina</taxon>
        <taxon>Agaricomycetes</taxon>
        <taxon>Cantharellales</taxon>
        <taxon>Hydnaceae</taxon>
        <taxon>Hydnum</taxon>
    </lineage>
</organism>
<feature type="region of interest" description="Disordered" evidence="1">
    <location>
        <begin position="1"/>
        <end position="59"/>
    </location>
</feature>
<gene>
    <name evidence="2" type="ORF">BS47DRAFT_1358939</name>
</gene>
<accession>A0A9P6B6I7</accession>
<protein>
    <submittedName>
        <fullName evidence="2">Uncharacterized protein</fullName>
    </submittedName>
</protein>
<feature type="compositionally biased region" description="Basic and acidic residues" evidence="1">
    <location>
        <begin position="1"/>
        <end position="10"/>
    </location>
</feature>
<reference evidence="2" key="1">
    <citation type="journal article" date="2020" name="Nat. Commun.">
        <title>Large-scale genome sequencing of mycorrhizal fungi provides insights into the early evolution of symbiotic traits.</title>
        <authorList>
            <person name="Miyauchi S."/>
            <person name="Kiss E."/>
            <person name="Kuo A."/>
            <person name="Drula E."/>
            <person name="Kohler A."/>
            <person name="Sanchez-Garcia M."/>
            <person name="Morin E."/>
            <person name="Andreopoulos B."/>
            <person name="Barry K.W."/>
            <person name="Bonito G."/>
            <person name="Buee M."/>
            <person name="Carver A."/>
            <person name="Chen C."/>
            <person name="Cichocki N."/>
            <person name="Clum A."/>
            <person name="Culley D."/>
            <person name="Crous P.W."/>
            <person name="Fauchery L."/>
            <person name="Girlanda M."/>
            <person name="Hayes R.D."/>
            <person name="Keri Z."/>
            <person name="LaButti K."/>
            <person name="Lipzen A."/>
            <person name="Lombard V."/>
            <person name="Magnuson J."/>
            <person name="Maillard F."/>
            <person name="Murat C."/>
            <person name="Nolan M."/>
            <person name="Ohm R.A."/>
            <person name="Pangilinan J."/>
            <person name="Pereira M.F."/>
            <person name="Perotto S."/>
            <person name="Peter M."/>
            <person name="Pfister S."/>
            <person name="Riley R."/>
            <person name="Sitrit Y."/>
            <person name="Stielow J.B."/>
            <person name="Szollosi G."/>
            <person name="Zifcakova L."/>
            <person name="Stursova M."/>
            <person name="Spatafora J.W."/>
            <person name="Tedersoo L."/>
            <person name="Vaario L.M."/>
            <person name="Yamada A."/>
            <person name="Yan M."/>
            <person name="Wang P."/>
            <person name="Xu J."/>
            <person name="Bruns T."/>
            <person name="Baldrian P."/>
            <person name="Vilgalys R."/>
            <person name="Dunand C."/>
            <person name="Henrissat B."/>
            <person name="Grigoriev I.V."/>
            <person name="Hibbett D."/>
            <person name="Nagy L.G."/>
            <person name="Martin F.M."/>
        </authorList>
    </citation>
    <scope>NUCLEOTIDE SEQUENCE</scope>
    <source>
        <strain evidence="2">UP504</strain>
    </source>
</reference>
<evidence type="ECO:0000256" key="1">
    <source>
        <dbReference type="SAM" id="MobiDB-lite"/>
    </source>
</evidence>